<dbReference type="Proteomes" id="UP001341840">
    <property type="component" value="Unassembled WGS sequence"/>
</dbReference>
<sequence>MCLEIFKRCDAKTLDNVRATSRFWKQTLNSYEFVSEVSEAWKSKGCSFIAHFGFNNKLNSSMDSVMNMDDVYGIASKIELPILTPGNGWYQIIGLENGIFCFHFCSVGHRSYLLAWNPAAGSTKLIPDPPKHYCTKCAFLYTFAYFPNSLHYGIVHLYKKKQRQKTWRLTMYSSAEQNWVVNMTCPDHVRTLDPNYVSLDGVIYWINWRDHDEDMIPTFIVSFSMLSHKFGQILLPAEVRANYHGLFIHHDKLCVGALNYDFETYSYNIWEISTLGEAPLLNKLFTYDGYGHPYLPAFLLDNDVIQVLEKYDQLEDAPYIKHSIFHITRWSSSQQSKYSLKLMEFDNFVSDSQNGALTFNRHHQHPSTAVNILHPPSFFNHNRSLNFLQPLIIILQRR</sequence>
<dbReference type="InterPro" id="IPR006527">
    <property type="entry name" value="F-box-assoc_dom_typ1"/>
</dbReference>
<dbReference type="EMBL" id="JASCZI010090634">
    <property type="protein sequence ID" value="MED6143442.1"/>
    <property type="molecule type" value="Genomic_DNA"/>
</dbReference>
<comment type="caution">
    <text evidence="2">The sequence shown here is derived from an EMBL/GenBank/DDBJ whole genome shotgun (WGS) entry which is preliminary data.</text>
</comment>
<keyword evidence="3" id="KW-1185">Reference proteome</keyword>
<evidence type="ECO:0000259" key="1">
    <source>
        <dbReference type="Pfam" id="PF07734"/>
    </source>
</evidence>
<organism evidence="2 3">
    <name type="scientific">Stylosanthes scabra</name>
    <dbReference type="NCBI Taxonomy" id="79078"/>
    <lineage>
        <taxon>Eukaryota</taxon>
        <taxon>Viridiplantae</taxon>
        <taxon>Streptophyta</taxon>
        <taxon>Embryophyta</taxon>
        <taxon>Tracheophyta</taxon>
        <taxon>Spermatophyta</taxon>
        <taxon>Magnoliopsida</taxon>
        <taxon>eudicotyledons</taxon>
        <taxon>Gunneridae</taxon>
        <taxon>Pentapetalae</taxon>
        <taxon>rosids</taxon>
        <taxon>fabids</taxon>
        <taxon>Fabales</taxon>
        <taxon>Fabaceae</taxon>
        <taxon>Papilionoideae</taxon>
        <taxon>50 kb inversion clade</taxon>
        <taxon>dalbergioids sensu lato</taxon>
        <taxon>Dalbergieae</taxon>
        <taxon>Pterocarpus clade</taxon>
        <taxon>Stylosanthes</taxon>
    </lineage>
</organism>
<dbReference type="InterPro" id="IPR050796">
    <property type="entry name" value="SCF_F-box_component"/>
</dbReference>
<protein>
    <recommendedName>
        <fullName evidence="1">F-box associated beta-propeller type 1 domain-containing protein</fullName>
    </recommendedName>
</protein>
<evidence type="ECO:0000313" key="3">
    <source>
        <dbReference type="Proteomes" id="UP001341840"/>
    </source>
</evidence>
<name>A0ABU6T434_9FABA</name>
<dbReference type="NCBIfam" id="TIGR01640">
    <property type="entry name" value="F_box_assoc_1"/>
    <property type="match status" value="1"/>
</dbReference>
<accession>A0ABU6T434</accession>
<evidence type="ECO:0000313" key="2">
    <source>
        <dbReference type="EMBL" id="MED6143442.1"/>
    </source>
</evidence>
<dbReference type="PANTHER" id="PTHR31672">
    <property type="entry name" value="BNACNNG10540D PROTEIN"/>
    <property type="match status" value="1"/>
</dbReference>
<feature type="domain" description="F-box associated beta-propeller type 1" evidence="1">
    <location>
        <begin position="104"/>
        <end position="270"/>
    </location>
</feature>
<dbReference type="Pfam" id="PF07734">
    <property type="entry name" value="FBA_1"/>
    <property type="match status" value="1"/>
</dbReference>
<proteinExistence type="predicted"/>
<dbReference type="PANTHER" id="PTHR31672:SF13">
    <property type="entry name" value="F-BOX PROTEIN CPR30-LIKE"/>
    <property type="match status" value="1"/>
</dbReference>
<dbReference type="InterPro" id="IPR017451">
    <property type="entry name" value="F-box-assoc_interact_dom"/>
</dbReference>
<reference evidence="2 3" key="1">
    <citation type="journal article" date="2023" name="Plants (Basel)">
        <title>Bridging the Gap: Combining Genomics and Transcriptomics Approaches to Understand Stylosanthes scabra, an Orphan Legume from the Brazilian Caatinga.</title>
        <authorList>
            <person name="Ferreira-Neto J.R.C."/>
            <person name="da Silva M.D."/>
            <person name="Binneck E."/>
            <person name="de Melo N.F."/>
            <person name="da Silva R.H."/>
            <person name="de Melo A.L.T.M."/>
            <person name="Pandolfi V."/>
            <person name="Bustamante F.O."/>
            <person name="Brasileiro-Vidal A.C."/>
            <person name="Benko-Iseppon A.M."/>
        </authorList>
    </citation>
    <scope>NUCLEOTIDE SEQUENCE [LARGE SCALE GENOMIC DNA]</scope>
    <source>
        <tissue evidence="2">Leaves</tissue>
    </source>
</reference>
<gene>
    <name evidence="2" type="ORF">PIB30_006394</name>
</gene>